<protein>
    <submittedName>
        <fullName evidence="1">Uncharacterized protein</fullName>
    </submittedName>
</protein>
<accession>A0A0E9XEY6</accession>
<reference evidence="1" key="1">
    <citation type="submission" date="2014-11" db="EMBL/GenBank/DDBJ databases">
        <authorList>
            <person name="Amaro Gonzalez C."/>
        </authorList>
    </citation>
    <scope>NUCLEOTIDE SEQUENCE</scope>
</reference>
<organism evidence="1">
    <name type="scientific">Anguilla anguilla</name>
    <name type="common">European freshwater eel</name>
    <name type="synonym">Muraena anguilla</name>
    <dbReference type="NCBI Taxonomy" id="7936"/>
    <lineage>
        <taxon>Eukaryota</taxon>
        <taxon>Metazoa</taxon>
        <taxon>Chordata</taxon>
        <taxon>Craniata</taxon>
        <taxon>Vertebrata</taxon>
        <taxon>Euteleostomi</taxon>
        <taxon>Actinopterygii</taxon>
        <taxon>Neopterygii</taxon>
        <taxon>Teleostei</taxon>
        <taxon>Anguilliformes</taxon>
        <taxon>Anguillidae</taxon>
        <taxon>Anguilla</taxon>
    </lineage>
</organism>
<evidence type="ECO:0000313" key="1">
    <source>
        <dbReference type="EMBL" id="JAI01022.1"/>
    </source>
</evidence>
<proteinExistence type="predicted"/>
<name>A0A0E9XEY6_ANGAN</name>
<dbReference type="EMBL" id="GBXM01007556">
    <property type="protein sequence ID" value="JAI01022.1"/>
    <property type="molecule type" value="Transcribed_RNA"/>
</dbReference>
<dbReference type="AlphaFoldDB" id="A0A0E9XEY6"/>
<reference evidence="1" key="2">
    <citation type="journal article" date="2015" name="Fish Shellfish Immunol.">
        <title>Early steps in the European eel (Anguilla anguilla)-Vibrio vulnificus interaction in the gills: Role of the RtxA13 toxin.</title>
        <authorList>
            <person name="Callol A."/>
            <person name="Pajuelo D."/>
            <person name="Ebbesson L."/>
            <person name="Teles M."/>
            <person name="MacKenzie S."/>
            <person name="Amaro C."/>
        </authorList>
    </citation>
    <scope>NUCLEOTIDE SEQUENCE</scope>
</reference>
<sequence>MTCSSLSGQLMIRLGTVYTIEMLTHDFSYFKDYTVKKQTDLYR</sequence>